<dbReference type="PANTHER" id="PTHR12246">
    <property type="entry name" value="PALMITOYLTRANSFERASE ZDHHC16"/>
    <property type="match status" value="1"/>
</dbReference>
<feature type="transmembrane region" description="Helical" evidence="10">
    <location>
        <begin position="194"/>
        <end position="219"/>
    </location>
</feature>
<keyword evidence="6" id="KW-0564">Palmitate</keyword>
<dbReference type="GO" id="GO:0016020">
    <property type="term" value="C:membrane"/>
    <property type="evidence" value="ECO:0007669"/>
    <property type="project" value="UniProtKB-SubCell"/>
</dbReference>
<sequence length="357" mass="41570">MYYLKRCCCLLASTFPRAFCSGLFLWATYVLCIEIAFKLYGGIIGLVLCTVGVILLVISLQAYCLVVALGPGSPADFTELHILNYVPGMQIKPPHELLNRTVTTSGSGNFRICNKCEVFKPDRSHHCSSCGICILKMDHHCPWFACCIGFKNHKFFIQFLIYTQIYSLLALLVSGKVLYDFIETKKYKDQYLSLNYVFLTVISFVTFLSLTFFIGFTLYQLFRNKTTIESYESQRYRANLKVADDRYYKFNSRKPTDKSLGNVFDLGWRENFKQVMGNSWYEWLLPIRVVPKRLNDYYLNNGLNYPVNEHVYQKLVQNSELQQRLYDDILDYRRKQKQDQQADLESEYQQSGTVYGV</sequence>
<feature type="domain" description="Palmitoyltransferase DHHC" evidence="11">
    <location>
        <begin position="110"/>
        <end position="233"/>
    </location>
</feature>
<evidence type="ECO:0000256" key="1">
    <source>
        <dbReference type="ARBA" id="ARBA00004141"/>
    </source>
</evidence>
<evidence type="ECO:0000256" key="2">
    <source>
        <dbReference type="ARBA" id="ARBA00022679"/>
    </source>
</evidence>
<evidence type="ECO:0000256" key="3">
    <source>
        <dbReference type="ARBA" id="ARBA00022692"/>
    </source>
</evidence>
<keyword evidence="3 10" id="KW-0812">Transmembrane</keyword>
<keyword evidence="4 10" id="KW-1133">Transmembrane helix</keyword>
<accession>A0A1B2J7U1</accession>
<comment type="subcellular location">
    <subcellularLocation>
        <location evidence="1">Membrane</location>
        <topology evidence="1">Multi-pass membrane protein</topology>
    </subcellularLocation>
</comment>
<keyword evidence="7" id="KW-0449">Lipoprotein</keyword>
<evidence type="ECO:0000313" key="13">
    <source>
        <dbReference type="Proteomes" id="UP000094565"/>
    </source>
</evidence>
<evidence type="ECO:0000256" key="10">
    <source>
        <dbReference type="RuleBase" id="RU079119"/>
    </source>
</evidence>
<evidence type="ECO:0000256" key="4">
    <source>
        <dbReference type="ARBA" id="ARBA00022989"/>
    </source>
</evidence>
<dbReference type="Pfam" id="PF01529">
    <property type="entry name" value="DHHC"/>
    <property type="match status" value="1"/>
</dbReference>
<evidence type="ECO:0000259" key="11">
    <source>
        <dbReference type="Pfam" id="PF01529"/>
    </source>
</evidence>
<comment type="similarity">
    <text evidence="10">Belongs to the DHHC palmitoyltransferase family.</text>
</comment>
<feature type="transmembrane region" description="Helical" evidence="10">
    <location>
        <begin position="44"/>
        <end position="69"/>
    </location>
</feature>
<dbReference type="EMBL" id="CP014584">
    <property type="protein sequence ID" value="ANZ74079.1"/>
    <property type="molecule type" value="Genomic_DNA"/>
</dbReference>
<dbReference type="AlphaFoldDB" id="A0A1B2J7U1"/>
<keyword evidence="13" id="KW-1185">Reference proteome</keyword>
<protein>
    <recommendedName>
        <fullName evidence="10">Palmitoyltransferase</fullName>
        <ecNumber evidence="10">2.3.1.225</ecNumber>
    </recommendedName>
</protein>
<dbReference type="GO" id="GO:0019706">
    <property type="term" value="F:protein-cysteine S-palmitoyltransferase activity"/>
    <property type="evidence" value="ECO:0007669"/>
    <property type="project" value="UniProtKB-EC"/>
</dbReference>
<evidence type="ECO:0000313" key="12">
    <source>
        <dbReference type="EMBL" id="ANZ74079.1"/>
    </source>
</evidence>
<dbReference type="Proteomes" id="UP000094565">
    <property type="component" value="Chromosome 1"/>
</dbReference>
<evidence type="ECO:0000256" key="8">
    <source>
        <dbReference type="ARBA" id="ARBA00023315"/>
    </source>
</evidence>
<name>A0A1B2J7U1_PICPA</name>
<keyword evidence="2 10" id="KW-0808">Transferase</keyword>
<dbReference type="PROSITE" id="PS50216">
    <property type="entry name" value="DHHC"/>
    <property type="match status" value="1"/>
</dbReference>
<dbReference type="InterPro" id="IPR039859">
    <property type="entry name" value="PFA4/ZDH16/20/ERF2-like"/>
</dbReference>
<evidence type="ECO:0000256" key="6">
    <source>
        <dbReference type="ARBA" id="ARBA00023139"/>
    </source>
</evidence>
<gene>
    <name evidence="12" type="primary">PFA3</name>
    <name evidence="12" type="ORF">ATY40_BA7500948</name>
</gene>
<reference evidence="12 13" key="1">
    <citation type="submission" date="2016-02" db="EMBL/GenBank/DDBJ databases">
        <title>Comparative genomic and transcriptomic foundation for Pichia pastoris.</title>
        <authorList>
            <person name="Love K.R."/>
            <person name="Shah K.A."/>
            <person name="Whittaker C.A."/>
            <person name="Wu J."/>
            <person name="Bartlett M.C."/>
            <person name="Ma D."/>
            <person name="Leeson R.L."/>
            <person name="Priest M."/>
            <person name="Young S.K."/>
            <person name="Love J.C."/>
        </authorList>
    </citation>
    <scope>NUCLEOTIDE SEQUENCE [LARGE SCALE GENOMIC DNA]</scope>
    <source>
        <strain evidence="12 13">ATCC 28485</strain>
    </source>
</reference>
<dbReference type="OrthoDB" id="302728at2759"/>
<feature type="transmembrane region" description="Helical" evidence="10">
    <location>
        <begin position="159"/>
        <end position="182"/>
    </location>
</feature>
<organism evidence="12 13">
    <name type="scientific">Komagataella pastoris</name>
    <name type="common">Yeast</name>
    <name type="synonym">Pichia pastoris</name>
    <dbReference type="NCBI Taxonomy" id="4922"/>
    <lineage>
        <taxon>Eukaryota</taxon>
        <taxon>Fungi</taxon>
        <taxon>Dikarya</taxon>
        <taxon>Ascomycota</taxon>
        <taxon>Saccharomycotina</taxon>
        <taxon>Pichiomycetes</taxon>
        <taxon>Pichiales</taxon>
        <taxon>Pichiaceae</taxon>
        <taxon>Komagataella</taxon>
    </lineage>
</organism>
<dbReference type="EC" id="2.3.1.225" evidence="10"/>
<evidence type="ECO:0000256" key="9">
    <source>
        <dbReference type="ARBA" id="ARBA00048048"/>
    </source>
</evidence>
<keyword evidence="5 10" id="KW-0472">Membrane</keyword>
<comment type="domain">
    <text evidence="10">The DHHC domain is required for palmitoyltransferase activity.</text>
</comment>
<evidence type="ECO:0000256" key="7">
    <source>
        <dbReference type="ARBA" id="ARBA00023288"/>
    </source>
</evidence>
<keyword evidence="8 10" id="KW-0012">Acyltransferase</keyword>
<comment type="catalytic activity">
    <reaction evidence="9 10">
        <text>L-cysteinyl-[protein] + hexadecanoyl-CoA = S-hexadecanoyl-L-cysteinyl-[protein] + CoA</text>
        <dbReference type="Rhea" id="RHEA:36683"/>
        <dbReference type="Rhea" id="RHEA-COMP:10131"/>
        <dbReference type="Rhea" id="RHEA-COMP:11032"/>
        <dbReference type="ChEBI" id="CHEBI:29950"/>
        <dbReference type="ChEBI" id="CHEBI:57287"/>
        <dbReference type="ChEBI" id="CHEBI:57379"/>
        <dbReference type="ChEBI" id="CHEBI:74151"/>
        <dbReference type="EC" id="2.3.1.225"/>
    </reaction>
</comment>
<proteinExistence type="inferred from homology"/>
<dbReference type="InterPro" id="IPR001594">
    <property type="entry name" value="Palmitoyltrfase_DHHC"/>
</dbReference>
<evidence type="ECO:0000256" key="5">
    <source>
        <dbReference type="ARBA" id="ARBA00023136"/>
    </source>
</evidence>